<evidence type="ECO:0000313" key="7">
    <source>
        <dbReference type="Proteomes" id="UP000051166"/>
    </source>
</evidence>
<dbReference type="SUPFAM" id="SSF46689">
    <property type="entry name" value="Homeodomain-like"/>
    <property type="match status" value="1"/>
</dbReference>
<dbReference type="InterPro" id="IPR000281">
    <property type="entry name" value="HTH_RpiR"/>
</dbReference>
<dbReference type="GO" id="GO:0003700">
    <property type="term" value="F:DNA-binding transcription factor activity"/>
    <property type="evidence" value="ECO:0007669"/>
    <property type="project" value="InterPro"/>
</dbReference>
<dbReference type="OrthoDB" id="1648815at2"/>
<keyword evidence="3" id="KW-0804">Transcription</keyword>
<dbReference type="Pfam" id="PF01380">
    <property type="entry name" value="SIS"/>
    <property type="match status" value="1"/>
</dbReference>
<dbReference type="InterPro" id="IPR009057">
    <property type="entry name" value="Homeodomain-like_sf"/>
</dbReference>
<dbReference type="PROSITE" id="PS51071">
    <property type="entry name" value="HTH_RPIR"/>
    <property type="match status" value="1"/>
</dbReference>
<evidence type="ECO:0000256" key="1">
    <source>
        <dbReference type="ARBA" id="ARBA00023015"/>
    </source>
</evidence>
<dbReference type="GO" id="GO:0097367">
    <property type="term" value="F:carbohydrate derivative binding"/>
    <property type="evidence" value="ECO:0007669"/>
    <property type="project" value="InterPro"/>
</dbReference>
<dbReference type="InterPro" id="IPR035472">
    <property type="entry name" value="RpiR-like_SIS"/>
</dbReference>
<sequence length="257" mass="29585">MVDLKNFTPTEILVYNYLISHSDEVMHLSIRQLAVTIHVSSASIMRCIKKMNYDSFYEFKFSLKQKKLALQDKELAGTFNTEIFDLGTEYFDRPLLQQYSHELNAFKKLVKDTNKILFFGIGTSGTLAQYGARQFSNFRINAFYNVDPFYPLPYDLDRDSNQIAILLSVSGETAEVIKEAVKLKEQKFHIVSITNNSYCTLARLSDVNFSYNVKPEVINETLNITTQIPVIFILESLARNIGKNPTKVEKFHQSRPH</sequence>
<dbReference type="RefSeq" id="WP_082610523.1">
    <property type="nucleotide sequence ID" value="NZ_AZFQ01000053.1"/>
</dbReference>
<dbReference type="GeneID" id="98309034"/>
<keyword evidence="1" id="KW-0805">Transcription regulation</keyword>
<evidence type="ECO:0000313" key="6">
    <source>
        <dbReference type="EMBL" id="KRL97236.1"/>
    </source>
</evidence>
<dbReference type="InterPro" id="IPR046348">
    <property type="entry name" value="SIS_dom_sf"/>
</dbReference>
<feature type="domain" description="SIS" evidence="5">
    <location>
        <begin position="105"/>
        <end position="244"/>
    </location>
</feature>
<dbReference type="AlphaFoldDB" id="A0A0R1UX26"/>
<dbReference type="CDD" id="cd05013">
    <property type="entry name" value="SIS_RpiR"/>
    <property type="match status" value="1"/>
</dbReference>
<keyword evidence="2" id="KW-0238">DNA-binding</keyword>
<organism evidence="6 7">
    <name type="scientific">Liquorilactobacillus satsumensis DSM 16230 = JCM 12392</name>
    <dbReference type="NCBI Taxonomy" id="1423801"/>
    <lineage>
        <taxon>Bacteria</taxon>
        <taxon>Bacillati</taxon>
        <taxon>Bacillota</taxon>
        <taxon>Bacilli</taxon>
        <taxon>Lactobacillales</taxon>
        <taxon>Lactobacillaceae</taxon>
        <taxon>Liquorilactobacillus</taxon>
    </lineage>
</organism>
<dbReference type="GO" id="GO:0003677">
    <property type="term" value="F:DNA binding"/>
    <property type="evidence" value="ECO:0007669"/>
    <property type="project" value="UniProtKB-KW"/>
</dbReference>
<dbReference type="InterPro" id="IPR047640">
    <property type="entry name" value="RpiR-like"/>
</dbReference>
<dbReference type="PROSITE" id="PS51464">
    <property type="entry name" value="SIS"/>
    <property type="match status" value="1"/>
</dbReference>
<dbReference type="GO" id="GO:1901135">
    <property type="term" value="P:carbohydrate derivative metabolic process"/>
    <property type="evidence" value="ECO:0007669"/>
    <property type="project" value="InterPro"/>
</dbReference>
<gene>
    <name evidence="6" type="ORF">FD50_GL001793</name>
</gene>
<dbReference type="InterPro" id="IPR001347">
    <property type="entry name" value="SIS_dom"/>
</dbReference>
<dbReference type="STRING" id="1423801.FD50_GL001793"/>
<evidence type="ECO:0000256" key="2">
    <source>
        <dbReference type="ARBA" id="ARBA00023125"/>
    </source>
</evidence>
<dbReference type="SUPFAM" id="SSF53697">
    <property type="entry name" value="SIS domain"/>
    <property type="match status" value="1"/>
</dbReference>
<name>A0A0R1UX26_9LACO</name>
<protein>
    <submittedName>
        <fullName evidence="6">Transcriptional regulator</fullName>
    </submittedName>
</protein>
<accession>A0A0R1UX26</accession>
<evidence type="ECO:0000256" key="3">
    <source>
        <dbReference type="ARBA" id="ARBA00023163"/>
    </source>
</evidence>
<dbReference type="InterPro" id="IPR036388">
    <property type="entry name" value="WH-like_DNA-bd_sf"/>
</dbReference>
<comment type="caution">
    <text evidence="6">The sequence shown here is derived from an EMBL/GenBank/DDBJ whole genome shotgun (WGS) entry which is preliminary data.</text>
</comment>
<reference evidence="6 7" key="1">
    <citation type="journal article" date="2015" name="Genome Announc.">
        <title>Expanding the biotechnology potential of lactobacilli through comparative genomics of 213 strains and associated genera.</title>
        <authorList>
            <person name="Sun Z."/>
            <person name="Harris H.M."/>
            <person name="McCann A."/>
            <person name="Guo C."/>
            <person name="Argimon S."/>
            <person name="Zhang W."/>
            <person name="Yang X."/>
            <person name="Jeffery I.B."/>
            <person name="Cooney J.C."/>
            <person name="Kagawa T.F."/>
            <person name="Liu W."/>
            <person name="Song Y."/>
            <person name="Salvetti E."/>
            <person name="Wrobel A."/>
            <person name="Rasinkangas P."/>
            <person name="Parkhill J."/>
            <person name="Rea M.C."/>
            <person name="O'Sullivan O."/>
            <person name="Ritari J."/>
            <person name="Douillard F.P."/>
            <person name="Paul Ross R."/>
            <person name="Yang R."/>
            <person name="Briner A.E."/>
            <person name="Felis G.E."/>
            <person name="de Vos W.M."/>
            <person name="Barrangou R."/>
            <person name="Klaenhammer T.R."/>
            <person name="Caufield P.W."/>
            <person name="Cui Y."/>
            <person name="Zhang H."/>
            <person name="O'Toole P.W."/>
        </authorList>
    </citation>
    <scope>NUCLEOTIDE SEQUENCE [LARGE SCALE GENOMIC DNA]</scope>
    <source>
        <strain evidence="6 7">DSM 16230</strain>
    </source>
</reference>
<feature type="domain" description="HTH rpiR-type" evidence="4">
    <location>
        <begin position="1"/>
        <end position="70"/>
    </location>
</feature>
<evidence type="ECO:0000259" key="4">
    <source>
        <dbReference type="PROSITE" id="PS51071"/>
    </source>
</evidence>
<keyword evidence="7" id="KW-1185">Reference proteome</keyword>
<proteinExistence type="predicted"/>
<dbReference type="PANTHER" id="PTHR30514">
    <property type="entry name" value="GLUCOKINASE"/>
    <property type="match status" value="1"/>
</dbReference>
<dbReference type="PATRIC" id="fig|1423801.4.peg.1833"/>
<evidence type="ECO:0000259" key="5">
    <source>
        <dbReference type="PROSITE" id="PS51464"/>
    </source>
</evidence>
<dbReference type="Pfam" id="PF01418">
    <property type="entry name" value="HTH_6"/>
    <property type="match status" value="1"/>
</dbReference>
<dbReference type="PANTHER" id="PTHR30514:SF1">
    <property type="entry name" value="HTH-TYPE TRANSCRIPTIONAL REGULATOR HEXR-RELATED"/>
    <property type="match status" value="1"/>
</dbReference>
<dbReference type="EMBL" id="AZFQ01000053">
    <property type="protein sequence ID" value="KRL97236.1"/>
    <property type="molecule type" value="Genomic_DNA"/>
</dbReference>
<dbReference type="Proteomes" id="UP000051166">
    <property type="component" value="Unassembled WGS sequence"/>
</dbReference>
<dbReference type="Gene3D" id="1.10.10.10">
    <property type="entry name" value="Winged helix-like DNA-binding domain superfamily/Winged helix DNA-binding domain"/>
    <property type="match status" value="1"/>
</dbReference>
<dbReference type="Gene3D" id="3.40.50.10490">
    <property type="entry name" value="Glucose-6-phosphate isomerase like protein, domain 1"/>
    <property type="match status" value="1"/>
</dbReference>